<comment type="caution">
    <text evidence="3">The sequence shown here is derived from an EMBL/GenBank/DDBJ whole genome shotgun (WGS) entry which is preliminary data.</text>
</comment>
<proteinExistence type="predicted"/>
<evidence type="ECO:0000313" key="3">
    <source>
        <dbReference type="EMBL" id="GIH02768.1"/>
    </source>
</evidence>
<keyword evidence="2" id="KW-0812">Transmembrane</keyword>
<dbReference type="InterPro" id="IPR047789">
    <property type="entry name" value="CU044_5270-like"/>
</dbReference>
<keyword evidence="4" id="KW-1185">Reference proteome</keyword>
<evidence type="ECO:0008006" key="5">
    <source>
        <dbReference type="Google" id="ProtNLM"/>
    </source>
</evidence>
<evidence type="ECO:0000256" key="1">
    <source>
        <dbReference type="SAM" id="MobiDB-lite"/>
    </source>
</evidence>
<dbReference type="NCBIfam" id="NF038083">
    <property type="entry name" value="CU044_5270_fam"/>
    <property type="match status" value="1"/>
</dbReference>
<dbReference type="RefSeq" id="WP_203906711.1">
    <property type="nucleotide sequence ID" value="NZ_BONY01000004.1"/>
</dbReference>
<keyword evidence="2" id="KW-1133">Transmembrane helix</keyword>
<name>A0A8J3Q3P0_9ACTN</name>
<evidence type="ECO:0000256" key="2">
    <source>
        <dbReference type="SAM" id="Phobius"/>
    </source>
</evidence>
<feature type="region of interest" description="Disordered" evidence="1">
    <location>
        <begin position="387"/>
        <end position="413"/>
    </location>
</feature>
<dbReference type="EMBL" id="BONY01000004">
    <property type="protein sequence ID" value="GIH02768.1"/>
    <property type="molecule type" value="Genomic_DNA"/>
</dbReference>
<sequence length="413" mass="43845">MDELEQLARARPVAPPSAQTIARSRAALIQLAGGRPARNRRVMNLRARILVPVAATVLAVATGVAVTMLKGGTGAPNASPSASPSMPAAARAWDSANAPQLLLVAAEQAQQEEAPGTGTYWVSTIEHGWLIPTGAGNNQYTLRLRRTEITWKPLVPGKDVVHISRWAGAEPLSDGDKAAWRAAGSPTSWPIEPPPGCPPDPRNVYTAEPGGSERVERSAPDARLFMIANGESLTAEQIRALPSDPVALRTWLLSVIDPRDLRNPVETGKSLFEALVDLVLNTPITPAVRSAAFRVLAGVPGIRSLGAVTDAKGRSGVAVSIERNDTVQERRADPGGPREVSLVLDPNTGAVLGRQVRALRPADYLSWVPAGAIQQYDLIEHLRWTNDEPPATPRITDEPPATPTPGGQPTTAC</sequence>
<evidence type="ECO:0000313" key="4">
    <source>
        <dbReference type="Proteomes" id="UP000612899"/>
    </source>
</evidence>
<dbReference type="AlphaFoldDB" id="A0A8J3Q3P0"/>
<gene>
    <name evidence="3" type="ORF">Rhe02_08350</name>
</gene>
<dbReference type="Proteomes" id="UP000612899">
    <property type="component" value="Unassembled WGS sequence"/>
</dbReference>
<feature type="transmembrane region" description="Helical" evidence="2">
    <location>
        <begin position="49"/>
        <end position="69"/>
    </location>
</feature>
<keyword evidence="2" id="KW-0472">Membrane</keyword>
<accession>A0A8J3Q3P0</accession>
<protein>
    <recommendedName>
        <fullName evidence="5">CU044_5270 family protein</fullName>
    </recommendedName>
</protein>
<organism evidence="3 4">
    <name type="scientific">Rhizocola hellebori</name>
    <dbReference type="NCBI Taxonomy" id="1392758"/>
    <lineage>
        <taxon>Bacteria</taxon>
        <taxon>Bacillati</taxon>
        <taxon>Actinomycetota</taxon>
        <taxon>Actinomycetes</taxon>
        <taxon>Micromonosporales</taxon>
        <taxon>Micromonosporaceae</taxon>
        <taxon>Rhizocola</taxon>
    </lineage>
</organism>
<feature type="compositionally biased region" description="Low complexity" evidence="1">
    <location>
        <begin position="404"/>
        <end position="413"/>
    </location>
</feature>
<reference evidence="3" key="1">
    <citation type="submission" date="2021-01" db="EMBL/GenBank/DDBJ databases">
        <title>Whole genome shotgun sequence of Rhizocola hellebori NBRC 109834.</title>
        <authorList>
            <person name="Komaki H."/>
            <person name="Tamura T."/>
        </authorList>
    </citation>
    <scope>NUCLEOTIDE SEQUENCE</scope>
    <source>
        <strain evidence="3">NBRC 109834</strain>
    </source>
</reference>
<feature type="region of interest" description="Disordered" evidence="1">
    <location>
        <begin position="176"/>
        <end position="197"/>
    </location>
</feature>